<dbReference type="PaxDb" id="3880-AET04194"/>
<evidence type="ECO:0000256" key="1">
    <source>
        <dbReference type="ARBA" id="ARBA00004123"/>
    </source>
</evidence>
<dbReference type="SUPFAM" id="SSF54171">
    <property type="entry name" value="DNA-binding domain"/>
    <property type="match status" value="1"/>
</dbReference>
<sequence>MSLILSLPISQKKPTFLHNGSHHLQMLKIKAMKAKLDRSFVVTSSTQITLGKFVAEIRDSAKHVATANEAARAYDCAAFDIRGSSAILIFPHEHFPYNVAYNPSQFEY</sequence>
<dbReference type="InterPro" id="IPR036955">
    <property type="entry name" value="AP2/ERF_dom_sf"/>
</dbReference>
<evidence type="ECO:0000256" key="6">
    <source>
        <dbReference type="ARBA" id="ARBA00024343"/>
    </source>
</evidence>
<dbReference type="STRING" id="3880.G7LIL9"/>
<keyword evidence="3 8" id="KW-0238">DNA-binding</keyword>
<name>G7LIL9_MEDTR</name>
<dbReference type="GO" id="GO:0003700">
    <property type="term" value="F:DNA-binding transcription factor activity"/>
    <property type="evidence" value="ECO:0007669"/>
    <property type="project" value="InterPro"/>
</dbReference>
<evidence type="ECO:0000313" key="8">
    <source>
        <dbReference type="EMBL" id="AET04194.1"/>
    </source>
</evidence>
<dbReference type="SMART" id="SM00380">
    <property type="entry name" value="AP2"/>
    <property type="match status" value="1"/>
</dbReference>
<evidence type="ECO:0000259" key="7">
    <source>
        <dbReference type="SMART" id="SM00380"/>
    </source>
</evidence>
<keyword evidence="10" id="KW-1185">Reference proteome</keyword>
<evidence type="ECO:0000256" key="2">
    <source>
        <dbReference type="ARBA" id="ARBA00023015"/>
    </source>
</evidence>
<dbReference type="EnsemblPlants" id="AET04194">
    <property type="protein sequence ID" value="AET04194"/>
    <property type="gene ID" value="MTR_8g085750"/>
</dbReference>
<organism evidence="8 10">
    <name type="scientific">Medicago truncatula</name>
    <name type="common">Barrel medic</name>
    <name type="synonym">Medicago tribuloides</name>
    <dbReference type="NCBI Taxonomy" id="3880"/>
    <lineage>
        <taxon>Eukaryota</taxon>
        <taxon>Viridiplantae</taxon>
        <taxon>Streptophyta</taxon>
        <taxon>Embryophyta</taxon>
        <taxon>Tracheophyta</taxon>
        <taxon>Spermatophyta</taxon>
        <taxon>Magnoliopsida</taxon>
        <taxon>eudicotyledons</taxon>
        <taxon>Gunneridae</taxon>
        <taxon>Pentapetalae</taxon>
        <taxon>rosids</taxon>
        <taxon>fabids</taxon>
        <taxon>Fabales</taxon>
        <taxon>Fabaceae</taxon>
        <taxon>Papilionoideae</taxon>
        <taxon>50 kb inversion clade</taxon>
        <taxon>NPAAA clade</taxon>
        <taxon>Hologalegina</taxon>
        <taxon>IRL clade</taxon>
        <taxon>Trifolieae</taxon>
        <taxon>Medicago</taxon>
    </lineage>
</organism>
<proteinExistence type="inferred from homology"/>
<dbReference type="EMBL" id="CM001224">
    <property type="protein sequence ID" value="AET04194.1"/>
    <property type="molecule type" value="Genomic_DNA"/>
</dbReference>
<dbReference type="PANTHER" id="PTHR31190">
    <property type="entry name" value="DNA-BINDING DOMAIN"/>
    <property type="match status" value="1"/>
</dbReference>
<evidence type="ECO:0000313" key="9">
    <source>
        <dbReference type="EnsemblPlants" id="AET04194"/>
    </source>
</evidence>
<dbReference type="InterPro" id="IPR016177">
    <property type="entry name" value="DNA-bd_dom_sf"/>
</dbReference>
<dbReference type="Proteomes" id="UP000002051">
    <property type="component" value="Chromosome 8"/>
</dbReference>
<dbReference type="GO" id="GO:0009873">
    <property type="term" value="P:ethylene-activated signaling pathway"/>
    <property type="evidence" value="ECO:0007669"/>
    <property type="project" value="InterPro"/>
</dbReference>
<reference evidence="9" key="3">
    <citation type="submission" date="2015-04" db="UniProtKB">
        <authorList>
            <consortium name="EnsemblPlants"/>
        </authorList>
    </citation>
    <scope>IDENTIFICATION</scope>
    <source>
        <strain evidence="9">cv. Jemalong A17</strain>
    </source>
</reference>
<dbReference type="Gene3D" id="3.30.730.10">
    <property type="entry name" value="AP2/ERF domain"/>
    <property type="match status" value="1"/>
</dbReference>
<dbReference type="InterPro" id="IPR001471">
    <property type="entry name" value="AP2/ERF_dom"/>
</dbReference>
<keyword evidence="5" id="KW-0539">Nucleus</keyword>
<accession>G7LIL9</accession>
<evidence type="ECO:0000256" key="4">
    <source>
        <dbReference type="ARBA" id="ARBA00023163"/>
    </source>
</evidence>
<feature type="domain" description="AP2/ERF" evidence="7">
    <location>
        <begin position="46"/>
        <end position="97"/>
    </location>
</feature>
<dbReference type="InterPro" id="IPR044808">
    <property type="entry name" value="ERF_plant"/>
</dbReference>
<evidence type="ECO:0000256" key="5">
    <source>
        <dbReference type="ARBA" id="ARBA00023242"/>
    </source>
</evidence>
<dbReference type="PANTHER" id="PTHR31190:SF488">
    <property type="entry name" value="ETHYLENE-RESPONSIVE TRANSCRIPTION FACTOR ERF096"/>
    <property type="match status" value="1"/>
</dbReference>
<dbReference type="HOGENOM" id="CLU_2200910_0_0_1"/>
<evidence type="ECO:0000313" key="10">
    <source>
        <dbReference type="Proteomes" id="UP000002051"/>
    </source>
</evidence>
<protein>
    <submittedName>
        <fullName evidence="8">DNA-binding domain protein, putative</fullName>
    </submittedName>
</protein>
<gene>
    <name evidence="8" type="ordered locus">MTR_8g085750</name>
</gene>
<evidence type="ECO:0000256" key="3">
    <source>
        <dbReference type="ARBA" id="ARBA00023125"/>
    </source>
</evidence>
<dbReference type="GO" id="GO:0003677">
    <property type="term" value="F:DNA binding"/>
    <property type="evidence" value="ECO:0007669"/>
    <property type="project" value="UniProtKB-KW"/>
</dbReference>
<comment type="subcellular location">
    <subcellularLocation>
        <location evidence="1">Nucleus</location>
    </subcellularLocation>
</comment>
<comment type="similarity">
    <text evidence="6">Belongs to the AP2/ERF transcription factor family. ERF subfamily.</text>
</comment>
<dbReference type="AlphaFoldDB" id="G7LIL9"/>
<keyword evidence="4" id="KW-0804">Transcription</keyword>
<dbReference type="GO" id="GO:0005634">
    <property type="term" value="C:nucleus"/>
    <property type="evidence" value="ECO:0007669"/>
    <property type="project" value="UniProtKB-SubCell"/>
</dbReference>
<reference evidence="8 10" key="1">
    <citation type="journal article" date="2011" name="Nature">
        <title>The Medicago genome provides insight into the evolution of rhizobial symbioses.</title>
        <authorList>
            <person name="Young N.D."/>
            <person name="Debelle F."/>
            <person name="Oldroyd G.E."/>
            <person name="Geurts R."/>
            <person name="Cannon S.B."/>
            <person name="Udvardi M.K."/>
            <person name="Benedito V.A."/>
            <person name="Mayer K.F."/>
            <person name="Gouzy J."/>
            <person name="Schoof H."/>
            <person name="Van de Peer Y."/>
            <person name="Proost S."/>
            <person name="Cook D.R."/>
            <person name="Meyers B.C."/>
            <person name="Spannagl M."/>
            <person name="Cheung F."/>
            <person name="De Mita S."/>
            <person name="Krishnakumar V."/>
            <person name="Gundlach H."/>
            <person name="Zhou S."/>
            <person name="Mudge J."/>
            <person name="Bharti A.K."/>
            <person name="Murray J.D."/>
            <person name="Naoumkina M.A."/>
            <person name="Rosen B."/>
            <person name="Silverstein K.A."/>
            <person name="Tang H."/>
            <person name="Rombauts S."/>
            <person name="Zhao P.X."/>
            <person name="Zhou P."/>
            <person name="Barbe V."/>
            <person name="Bardou P."/>
            <person name="Bechner M."/>
            <person name="Bellec A."/>
            <person name="Berger A."/>
            <person name="Berges H."/>
            <person name="Bidwell S."/>
            <person name="Bisseling T."/>
            <person name="Choisne N."/>
            <person name="Couloux A."/>
            <person name="Denny R."/>
            <person name="Deshpande S."/>
            <person name="Dai X."/>
            <person name="Doyle J.J."/>
            <person name="Dudez A.M."/>
            <person name="Farmer A.D."/>
            <person name="Fouteau S."/>
            <person name="Franken C."/>
            <person name="Gibelin C."/>
            <person name="Gish J."/>
            <person name="Goldstein S."/>
            <person name="Gonzalez A.J."/>
            <person name="Green P.J."/>
            <person name="Hallab A."/>
            <person name="Hartog M."/>
            <person name="Hua A."/>
            <person name="Humphray S.J."/>
            <person name="Jeong D.H."/>
            <person name="Jing Y."/>
            <person name="Jocker A."/>
            <person name="Kenton S.M."/>
            <person name="Kim D.J."/>
            <person name="Klee K."/>
            <person name="Lai H."/>
            <person name="Lang C."/>
            <person name="Lin S."/>
            <person name="Macmil S.L."/>
            <person name="Magdelenat G."/>
            <person name="Matthews L."/>
            <person name="McCorrison J."/>
            <person name="Monaghan E.L."/>
            <person name="Mun J.H."/>
            <person name="Najar F.Z."/>
            <person name="Nicholson C."/>
            <person name="Noirot C."/>
            <person name="O'Bleness M."/>
            <person name="Paule C.R."/>
            <person name="Poulain J."/>
            <person name="Prion F."/>
            <person name="Qin B."/>
            <person name="Qu C."/>
            <person name="Retzel E.F."/>
            <person name="Riddle C."/>
            <person name="Sallet E."/>
            <person name="Samain S."/>
            <person name="Samson N."/>
            <person name="Sanders I."/>
            <person name="Saurat O."/>
            <person name="Scarpelli C."/>
            <person name="Schiex T."/>
            <person name="Segurens B."/>
            <person name="Severin A.J."/>
            <person name="Sherrier D.J."/>
            <person name="Shi R."/>
            <person name="Sims S."/>
            <person name="Singer S.R."/>
            <person name="Sinharoy S."/>
            <person name="Sterck L."/>
            <person name="Viollet A."/>
            <person name="Wang B.B."/>
            <person name="Wang K."/>
            <person name="Wang M."/>
            <person name="Wang X."/>
            <person name="Warfsmann J."/>
            <person name="Weissenbach J."/>
            <person name="White D.D."/>
            <person name="White J.D."/>
            <person name="Wiley G.B."/>
            <person name="Wincker P."/>
            <person name="Xing Y."/>
            <person name="Yang L."/>
            <person name="Yao Z."/>
            <person name="Ying F."/>
            <person name="Zhai J."/>
            <person name="Zhou L."/>
            <person name="Zuber A."/>
            <person name="Denarie J."/>
            <person name="Dixon R.A."/>
            <person name="May G.D."/>
            <person name="Schwartz D.C."/>
            <person name="Rogers J."/>
            <person name="Quetier F."/>
            <person name="Town C.D."/>
            <person name="Roe B.A."/>
        </authorList>
    </citation>
    <scope>NUCLEOTIDE SEQUENCE [LARGE SCALE GENOMIC DNA]</scope>
    <source>
        <strain evidence="8">A17</strain>
        <strain evidence="9 10">cv. Jemalong A17</strain>
    </source>
</reference>
<keyword evidence="2" id="KW-0805">Transcription regulation</keyword>
<reference evidence="8 10" key="2">
    <citation type="journal article" date="2014" name="BMC Genomics">
        <title>An improved genome release (version Mt4.0) for the model legume Medicago truncatula.</title>
        <authorList>
            <person name="Tang H."/>
            <person name="Krishnakumar V."/>
            <person name="Bidwell S."/>
            <person name="Rosen B."/>
            <person name="Chan A."/>
            <person name="Zhou S."/>
            <person name="Gentzbittel L."/>
            <person name="Childs K.L."/>
            <person name="Yandell M."/>
            <person name="Gundlach H."/>
            <person name="Mayer K.F."/>
            <person name="Schwartz D.C."/>
            <person name="Town C.D."/>
        </authorList>
    </citation>
    <scope>GENOME REANNOTATION</scope>
    <source>
        <strain evidence="9 10">cv. Jemalong A17</strain>
    </source>
</reference>
<dbReference type="CDD" id="cd00018">
    <property type="entry name" value="AP2"/>
    <property type="match status" value="1"/>
</dbReference>